<accession>A0ABW0C2V5</accession>
<evidence type="ECO:0000313" key="2">
    <source>
        <dbReference type="EMBL" id="MFC5194552.1"/>
    </source>
</evidence>
<comment type="caution">
    <text evidence="2">The sequence shown here is derived from an EMBL/GenBank/DDBJ whole genome shotgun (WGS) entry which is preliminary data.</text>
</comment>
<evidence type="ECO:0000313" key="3">
    <source>
        <dbReference type="Proteomes" id="UP001596162"/>
    </source>
</evidence>
<organism evidence="2 3">
    <name type="scientific">Bizionia hallyeonensis</name>
    <dbReference type="NCBI Taxonomy" id="1123757"/>
    <lineage>
        <taxon>Bacteria</taxon>
        <taxon>Pseudomonadati</taxon>
        <taxon>Bacteroidota</taxon>
        <taxon>Flavobacteriia</taxon>
        <taxon>Flavobacteriales</taxon>
        <taxon>Flavobacteriaceae</taxon>
        <taxon>Bizionia</taxon>
    </lineage>
</organism>
<name>A0ABW0C2V5_9FLAO</name>
<dbReference type="EMBL" id="JBHSLA010000001">
    <property type="protein sequence ID" value="MFC5194552.1"/>
    <property type="molecule type" value="Genomic_DNA"/>
</dbReference>
<evidence type="ECO:0008006" key="4">
    <source>
        <dbReference type="Google" id="ProtNLM"/>
    </source>
</evidence>
<keyword evidence="1" id="KW-0732">Signal</keyword>
<dbReference type="RefSeq" id="WP_376858762.1">
    <property type="nucleotide sequence ID" value="NZ_JBHSLA010000001.1"/>
</dbReference>
<keyword evidence="3" id="KW-1185">Reference proteome</keyword>
<dbReference type="PROSITE" id="PS51257">
    <property type="entry name" value="PROKAR_LIPOPROTEIN"/>
    <property type="match status" value="1"/>
</dbReference>
<sequence>MKNNKRVSKILKLLLLMVISYSCKAQVLPPISQPNWGNEIIGTWISNDDLDYKIEFTSNGVQKEYIGNVLQDGTYNYALTMSCGSNINNGFDVYLKRDISSNDFVCDVINNIHTDDNGVKTLSITTESGKLEIYTKQ</sequence>
<protein>
    <recommendedName>
        <fullName evidence="4">Lipocalin-like domain-containing protein</fullName>
    </recommendedName>
</protein>
<evidence type="ECO:0000256" key="1">
    <source>
        <dbReference type="SAM" id="SignalP"/>
    </source>
</evidence>
<dbReference type="Proteomes" id="UP001596162">
    <property type="component" value="Unassembled WGS sequence"/>
</dbReference>
<feature type="signal peptide" evidence="1">
    <location>
        <begin position="1"/>
        <end position="25"/>
    </location>
</feature>
<feature type="chain" id="PRO_5045496150" description="Lipocalin-like domain-containing protein" evidence="1">
    <location>
        <begin position="26"/>
        <end position="137"/>
    </location>
</feature>
<reference evidence="3" key="1">
    <citation type="journal article" date="2019" name="Int. J. Syst. Evol. Microbiol.">
        <title>The Global Catalogue of Microorganisms (GCM) 10K type strain sequencing project: providing services to taxonomists for standard genome sequencing and annotation.</title>
        <authorList>
            <consortium name="The Broad Institute Genomics Platform"/>
            <consortium name="The Broad Institute Genome Sequencing Center for Infectious Disease"/>
            <person name="Wu L."/>
            <person name="Ma J."/>
        </authorList>
    </citation>
    <scope>NUCLEOTIDE SEQUENCE [LARGE SCALE GENOMIC DNA]</scope>
    <source>
        <strain evidence="3">JCM 17978</strain>
    </source>
</reference>
<gene>
    <name evidence="2" type="ORF">ACFPH8_04340</name>
</gene>
<proteinExistence type="predicted"/>